<sequence>MVPPCALLYIAYLSVALLLVPTTALPSVALPDLLYLSNALFSLEWKMPGKHAPVKLAARRLRALERGFLSPCPLTWSGEPGKYVAVKDSVALRTKHIAKSPGIHEQHNMLAGRPSHHANAATEAVRGTIEPCSYAVAKVAHKQANLARHLWTPASLFEQFPLPIVHIRKENFGKMDGRNLSVASNRAPWADCTTGGVDRPLQLEDAPYAPSDRSSRSVDEKPLPLLADVARNTGTVTSVDEAALSSALDDLRKSCYEDSKDLVMNFVSVQNSWVENFKAMEDTCAGACFKAIRGVADKIEKKTTDLSLQTAKHEKDIHALRDLIADMTDHLEEIDSRCPDVVDVASYLEGVHAPVVLSKLMARSLAEWQVRTLRRVRRQDQPLRREARHVRRDEALQYREPHPLQLLLRPEGALPSVRLTHQLEFIPAL</sequence>
<evidence type="ECO:0000313" key="3">
    <source>
        <dbReference type="EMBL" id="CAD9190041.1"/>
    </source>
</evidence>
<evidence type="ECO:0000256" key="1">
    <source>
        <dbReference type="SAM" id="MobiDB-lite"/>
    </source>
</evidence>
<dbReference type="EMBL" id="HBGE01112080">
    <property type="protein sequence ID" value="CAD9190041.1"/>
    <property type="molecule type" value="Transcribed_RNA"/>
</dbReference>
<reference evidence="3" key="1">
    <citation type="submission" date="2021-01" db="EMBL/GenBank/DDBJ databases">
        <authorList>
            <person name="Corre E."/>
            <person name="Pelletier E."/>
            <person name="Niang G."/>
            <person name="Scheremetjew M."/>
            <person name="Finn R."/>
            <person name="Kale V."/>
            <person name="Holt S."/>
            <person name="Cochrane G."/>
            <person name="Meng A."/>
            <person name="Brown T."/>
            <person name="Cohen L."/>
        </authorList>
    </citation>
    <scope>NUCLEOTIDE SEQUENCE</scope>
    <source>
        <strain evidence="3">OF101</strain>
    </source>
</reference>
<accession>A0A7S1SBI3</accession>
<feature type="chain" id="PRO_5031277566" evidence="2">
    <location>
        <begin position="25"/>
        <end position="429"/>
    </location>
</feature>
<feature type="signal peptide" evidence="2">
    <location>
        <begin position="1"/>
        <end position="24"/>
    </location>
</feature>
<keyword evidence="2" id="KW-0732">Signal</keyword>
<dbReference type="AlphaFoldDB" id="A0A7S1SBI3"/>
<organism evidence="3">
    <name type="scientific">Alexandrium catenella</name>
    <name type="common">Red tide dinoflagellate</name>
    <name type="synonym">Gonyaulax catenella</name>
    <dbReference type="NCBI Taxonomy" id="2925"/>
    <lineage>
        <taxon>Eukaryota</taxon>
        <taxon>Sar</taxon>
        <taxon>Alveolata</taxon>
        <taxon>Dinophyceae</taxon>
        <taxon>Gonyaulacales</taxon>
        <taxon>Pyrocystaceae</taxon>
        <taxon>Alexandrium</taxon>
    </lineage>
</organism>
<name>A0A7S1SBI3_ALECA</name>
<evidence type="ECO:0000256" key="2">
    <source>
        <dbReference type="SAM" id="SignalP"/>
    </source>
</evidence>
<protein>
    <submittedName>
        <fullName evidence="3">Uncharacterized protein</fullName>
    </submittedName>
</protein>
<proteinExistence type="predicted"/>
<gene>
    <name evidence="3" type="ORF">ACAT0790_LOCUS66815</name>
</gene>
<feature type="region of interest" description="Disordered" evidence="1">
    <location>
        <begin position="194"/>
        <end position="221"/>
    </location>
</feature>